<dbReference type="SUPFAM" id="SSF56059">
    <property type="entry name" value="Glutathione synthetase ATP-binding domain-like"/>
    <property type="match status" value="1"/>
</dbReference>
<dbReference type="InterPro" id="IPR051549">
    <property type="entry name" value="PEP_Utilizing_Enz"/>
</dbReference>
<sequence>MADTHQPFPLLGAVHPGQAALGSKAATLNALSAVGFRVPPGFIVTAEAFDRPGRILADALQDAADRIGPGPFAVRSSATAEDLPDASYAGLYETLLNIPRDDLEGAIRRCLASAAHDRVAAYESARGASGQEQPAASAMAVLVQQMVQPLAAGVAFTANPLTGDRDETIVTAVHGLGESLVAGDAVGEQWTVRDQDAVATRDAGTLTPAQAREVAGLARRVAARAGVPQDIEWAIDADGVLFLLQARPITALPEAVDWVVPGKGLWSRNFRLGEWLPDPMTPLFEDWLLPRIESGFLDGMQGDALVRVPFRYASVNGWYYNAPPVPSPRLLGRVILDSRGRAPWFLFNALLRVSTNPAAAHRAVLRGLELKWRNHLLPEYRQLVRKAEQEVDSATPVRLVELVDAVCKQAGIYLWSLSIVGGSAWKMESALARFWQKHLAGPLHRTAAGVTGHQALLRGLPGTAPAEVAHAVYSLDWYHPTAGESLPSHQGADQLPATGKAEGLSAQRADAEAAARQALTDQPPLLARFNALLEVAQHYAALREEQSHDLSLGWPLLRRCARRLGERLVAAGLIGDPADVHFLNLDEVTGRSAGTRPPVASRRDAWQRQRNLAAPLTLGETGRFIGDPIARAVDAARSSHDLPEGAIVGHPASTGRITGIVRVMHGPEDFDSFLEGEVLVAKSTAPAWTPLFARAAAIITDGGTLAAHASLVAREFGIPAVVGTGDATLQLRTGQRVTVDGGAGIVIPVQTNL</sequence>
<dbReference type="PANTHER" id="PTHR43615:SF1">
    <property type="entry name" value="PPDK_N DOMAIN-CONTAINING PROTEIN"/>
    <property type="match status" value="1"/>
</dbReference>
<dbReference type="Gene3D" id="3.50.30.10">
    <property type="entry name" value="Phosphohistidine domain"/>
    <property type="match status" value="1"/>
</dbReference>
<dbReference type="PANTHER" id="PTHR43615">
    <property type="entry name" value="PHOSPHOENOLPYRUVATE SYNTHASE-RELATED"/>
    <property type="match status" value="1"/>
</dbReference>
<dbReference type="Pfam" id="PF01326">
    <property type="entry name" value="PPDK_N"/>
    <property type="match status" value="2"/>
</dbReference>
<feature type="compositionally biased region" description="Low complexity" evidence="1">
    <location>
        <begin position="506"/>
        <end position="516"/>
    </location>
</feature>
<gene>
    <name evidence="4" type="ORF">NFC73_15740</name>
</gene>
<dbReference type="InterPro" id="IPR013815">
    <property type="entry name" value="ATP_grasp_subdomain_1"/>
</dbReference>
<evidence type="ECO:0000259" key="2">
    <source>
        <dbReference type="Pfam" id="PF00391"/>
    </source>
</evidence>
<feature type="domain" description="Pyruvate phosphate dikinase AMP/ATP-binding" evidence="3">
    <location>
        <begin position="58"/>
        <end position="197"/>
    </location>
</feature>
<evidence type="ECO:0000256" key="1">
    <source>
        <dbReference type="SAM" id="MobiDB-lite"/>
    </source>
</evidence>
<comment type="caution">
    <text evidence="4">The sequence shown here is derived from an EMBL/GenBank/DDBJ whole genome shotgun (WGS) entry which is preliminary data.</text>
</comment>
<dbReference type="RefSeq" id="WP_254751660.1">
    <property type="nucleotide sequence ID" value="NZ_JANCLV010000012.1"/>
</dbReference>
<accession>A0ABT1LRS1</accession>
<dbReference type="InterPro" id="IPR008279">
    <property type="entry name" value="PEP-util_enz_mobile_dom"/>
</dbReference>
<feature type="domain" description="Pyruvate phosphate dikinase AMP/ATP-binding" evidence="3">
    <location>
        <begin position="200"/>
        <end position="255"/>
    </location>
</feature>
<proteinExistence type="predicted"/>
<keyword evidence="5" id="KW-1185">Reference proteome</keyword>
<dbReference type="Gene3D" id="3.30.470.20">
    <property type="entry name" value="ATP-grasp fold, B domain"/>
    <property type="match status" value="2"/>
</dbReference>
<dbReference type="Proteomes" id="UP001524318">
    <property type="component" value="Unassembled WGS sequence"/>
</dbReference>
<name>A0ABT1LRS1_9MICC</name>
<dbReference type="InterPro" id="IPR036637">
    <property type="entry name" value="Phosphohistidine_dom_sf"/>
</dbReference>
<evidence type="ECO:0000313" key="4">
    <source>
        <dbReference type="EMBL" id="MCP9001165.1"/>
    </source>
</evidence>
<organism evidence="4 5">
    <name type="scientific">Pseudarthrobacter humi</name>
    <dbReference type="NCBI Taxonomy" id="2952523"/>
    <lineage>
        <taxon>Bacteria</taxon>
        <taxon>Bacillati</taxon>
        <taxon>Actinomycetota</taxon>
        <taxon>Actinomycetes</taxon>
        <taxon>Micrococcales</taxon>
        <taxon>Micrococcaceae</taxon>
        <taxon>Pseudarthrobacter</taxon>
    </lineage>
</organism>
<feature type="domain" description="PEP-utilising enzyme mobile" evidence="2">
    <location>
        <begin position="675"/>
        <end position="744"/>
    </location>
</feature>
<evidence type="ECO:0000259" key="3">
    <source>
        <dbReference type="Pfam" id="PF01326"/>
    </source>
</evidence>
<reference evidence="4 5" key="1">
    <citation type="submission" date="2022-06" db="EMBL/GenBank/DDBJ databases">
        <title>Pseudarthrobacter sp. strain RMG13 Genome sequencing and assembly.</title>
        <authorList>
            <person name="Kim I."/>
        </authorList>
    </citation>
    <scope>NUCLEOTIDE SEQUENCE [LARGE SCALE GENOMIC DNA]</scope>
    <source>
        <strain evidence="4 5">RMG13</strain>
    </source>
</reference>
<dbReference type="Gene3D" id="3.30.1490.20">
    <property type="entry name" value="ATP-grasp fold, A domain"/>
    <property type="match status" value="1"/>
</dbReference>
<feature type="region of interest" description="Disordered" evidence="1">
    <location>
        <begin position="486"/>
        <end position="516"/>
    </location>
</feature>
<dbReference type="Pfam" id="PF00391">
    <property type="entry name" value="PEP-utilizers"/>
    <property type="match status" value="1"/>
</dbReference>
<protein>
    <submittedName>
        <fullName evidence="4">PEP-utilizing enzyme</fullName>
    </submittedName>
</protein>
<dbReference type="SUPFAM" id="SSF52009">
    <property type="entry name" value="Phosphohistidine domain"/>
    <property type="match status" value="1"/>
</dbReference>
<dbReference type="InterPro" id="IPR002192">
    <property type="entry name" value="PPDK_AMP/ATP-bd"/>
</dbReference>
<dbReference type="EMBL" id="JANCLV010000012">
    <property type="protein sequence ID" value="MCP9001165.1"/>
    <property type="molecule type" value="Genomic_DNA"/>
</dbReference>
<evidence type="ECO:0000313" key="5">
    <source>
        <dbReference type="Proteomes" id="UP001524318"/>
    </source>
</evidence>